<feature type="signal peptide" evidence="1">
    <location>
        <begin position="1"/>
        <end position="25"/>
    </location>
</feature>
<gene>
    <name evidence="3" type="ORF">HNR13_001144</name>
</gene>
<dbReference type="EMBL" id="JACCFL010000001">
    <property type="protein sequence ID" value="NYJ22857.1"/>
    <property type="molecule type" value="Genomic_DNA"/>
</dbReference>
<dbReference type="InterPro" id="IPR000914">
    <property type="entry name" value="SBP_5_dom"/>
</dbReference>
<dbReference type="InterPro" id="IPR030678">
    <property type="entry name" value="Peptide/Ni-bd"/>
</dbReference>
<dbReference type="Gene3D" id="3.10.105.10">
    <property type="entry name" value="Dipeptide-binding Protein, Domain 3"/>
    <property type="match status" value="1"/>
</dbReference>
<dbReference type="PIRSF" id="PIRSF002741">
    <property type="entry name" value="MppA"/>
    <property type="match status" value="1"/>
</dbReference>
<dbReference type="RefSeq" id="WP_179604858.1">
    <property type="nucleotide sequence ID" value="NZ_BAABEH010000001.1"/>
</dbReference>
<comment type="caution">
    <text evidence="3">The sequence shown here is derived from an EMBL/GenBank/DDBJ whole genome shotgun (WGS) entry which is preliminary data.</text>
</comment>
<keyword evidence="1" id="KW-0732">Signal</keyword>
<dbReference type="InterPro" id="IPR039424">
    <property type="entry name" value="SBP_5"/>
</dbReference>
<feature type="chain" id="PRO_5039124905" evidence="1">
    <location>
        <begin position="26"/>
        <end position="553"/>
    </location>
</feature>
<organism evidence="3 4">
    <name type="scientific">Leifsonia shinshuensis</name>
    <dbReference type="NCBI Taxonomy" id="150026"/>
    <lineage>
        <taxon>Bacteria</taxon>
        <taxon>Bacillati</taxon>
        <taxon>Actinomycetota</taxon>
        <taxon>Actinomycetes</taxon>
        <taxon>Micrococcales</taxon>
        <taxon>Microbacteriaceae</taxon>
        <taxon>Leifsonia</taxon>
    </lineage>
</organism>
<reference evidence="3 4" key="1">
    <citation type="submission" date="2020-07" db="EMBL/GenBank/DDBJ databases">
        <title>Sequencing the genomes of 1000 actinobacteria strains.</title>
        <authorList>
            <person name="Klenk H.-P."/>
        </authorList>
    </citation>
    <scope>NUCLEOTIDE SEQUENCE [LARGE SCALE GENOMIC DNA]</scope>
    <source>
        <strain evidence="3 4">DSM 15165</strain>
    </source>
</reference>
<dbReference type="GO" id="GO:0043190">
    <property type="term" value="C:ATP-binding cassette (ABC) transporter complex"/>
    <property type="evidence" value="ECO:0007669"/>
    <property type="project" value="InterPro"/>
</dbReference>
<dbReference type="CDD" id="cd08509">
    <property type="entry name" value="PBP2_TmCBP_oligosaccharides_like"/>
    <property type="match status" value="1"/>
</dbReference>
<dbReference type="GO" id="GO:0042597">
    <property type="term" value="C:periplasmic space"/>
    <property type="evidence" value="ECO:0007669"/>
    <property type="project" value="UniProtKB-ARBA"/>
</dbReference>
<evidence type="ECO:0000256" key="1">
    <source>
        <dbReference type="SAM" id="SignalP"/>
    </source>
</evidence>
<dbReference type="PANTHER" id="PTHR30290:SF82">
    <property type="entry name" value="ABC-TYPE DIPEPTIDE_OLIGOPEPTIDE TRANSPORT SYSTEM, PERIPLASMIC COMPONENT"/>
    <property type="match status" value="1"/>
</dbReference>
<dbReference type="SUPFAM" id="SSF53850">
    <property type="entry name" value="Periplasmic binding protein-like II"/>
    <property type="match status" value="1"/>
</dbReference>
<dbReference type="Gene3D" id="3.40.190.10">
    <property type="entry name" value="Periplasmic binding protein-like II"/>
    <property type="match status" value="1"/>
</dbReference>
<sequence length="553" mass="59938">MNKSRTRLRRSLVAVAAAASLLAMSACSLQTSGSSNNNSGAASGSLLFGADGGNPTFVRNFNPFSPNTRTGAHYMYEPLQVVNSIDGKATPFLATGDKVIDPKTIEYTIRKGVNWSDGQAFTPADVVYTFDLIKKTPALDTLGQWQNIDTISSSGDTVTFHLKGANVPAASIIDQQIIVPEHVWKSVKDPVTWTNDNPVATGPYTVGSFAPNQYTMVKNTKYWQADKVAAEKLVLPASNTGLQLVKNGYDWAYSFIDNVDKTWVGANKQHNKYWFPPGGTISLIPNLTKAPFNNLEFRMGLSYALDRDKIAQDAEEGYVKAAGQNGLLLPNAQSWLNTSLPNQGMIAQDTQKALASFAKAGYTQQGGKLVNAAGQQLQLTITTPNGYADWLRGVQAVQSQLQSLGIAITIDQPQPAAYTQAQNNGDFELLMGAFGGAGSVYQDFNTLMSSEFVKPVGTSASGNFERFSDPQADSLLQQLRSATSTSDQKKYIDQLQEVMYSKVPVISMFYGGLWGLFSDKSFTGWPSASDPYATPATWTENSLLILTHLTKAK</sequence>
<dbReference type="PROSITE" id="PS51257">
    <property type="entry name" value="PROKAR_LIPOPROTEIN"/>
    <property type="match status" value="1"/>
</dbReference>
<dbReference type="GO" id="GO:1904680">
    <property type="term" value="F:peptide transmembrane transporter activity"/>
    <property type="evidence" value="ECO:0007669"/>
    <property type="project" value="TreeGrafter"/>
</dbReference>
<evidence type="ECO:0000313" key="3">
    <source>
        <dbReference type="EMBL" id="NYJ22857.1"/>
    </source>
</evidence>
<dbReference type="Pfam" id="PF00496">
    <property type="entry name" value="SBP_bac_5"/>
    <property type="match status" value="1"/>
</dbReference>
<dbReference type="Gene3D" id="3.90.76.10">
    <property type="entry name" value="Dipeptide-binding Protein, Domain 1"/>
    <property type="match status" value="1"/>
</dbReference>
<protein>
    <submittedName>
        <fullName evidence="3">Peptide/nickel transport system substrate-binding protein</fullName>
    </submittedName>
</protein>
<dbReference type="PANTHER" id="PTHR30290">
    <property type="entry name" value="PERIPLASMIC BINDING COMPONENT OF ABC TRANSPORTER"/>
    <property type="match status" value="1"/>
</dbReference>
<dbReference type="GO" id="GO:0015833">
    <property type="term" value="P:peptide transport"/>
    <property type="evidence" value="ECO:0007669"/>
    <property type="project" value="TreeGrafter"/>
</dbReference>
<proteinExistence type="predicted"/>
<dbReference type="Proteomes" id="UP000578352">
    <property type="component" value="Unassembled WGS sequence"/>
</dbReference>
<accession>A0A853CQB0</accession>
<dbReference type="AlphaFoldDB" id="A0A853CQB0"/>
<evidence type="ECO:0000259" key="2">
    <source>
        <dbReference type="Pfam" id="PF00496"/>
    </source>
</evidence>
<name>A0A853CQB0_9MICO</name>
<evidence type="ECO:0000313" key="4">
    <source>
        <dbReference type="Proteomes" id="UP000578352"/>
    </source>
</evidence>
<feature type="domain" description="Solute-binding protein family 5" evidence="2">
    <location>
        <begin position="90"/>
        <end position="440"/>
    </location>
</feature>